<dbReference type="PANTHER" id="PTHR10889">
    <property type="entry name" value="DEOXYRIBOSE-PHOSPHATE ALDOLASE"/>
    <property type="match status" value="1"/>
</dbReference>
<comment type="similarity">
    <text evidence="2">Belongs to the DeoC/FbaB aldolase family. DeoC type 2 subfamily.</text>
</comment>
<evidence type="ECO:0000313" key="9">
    <source>
        <dbReference type="Proteomes" id="UP000278332"/>
    </source>
</evidence>
<dbReference type="SUPFAM" id="SSF51569">
    <property type="entry name" value="Aldolase"/>
    <property type="match status" value="1"/>
</dbReference>
<proteinExistence type="inferred from homology"/>
<dbReference type="CDD" id="cd00959">
    <property type="entry name" value="DeoC"/>
    <property type="match status" value="1"/>
</dbReference>
<gene>
    <name evidence="8" type="ORF">ALP84_00508</name>
</gene>
<evidence type="ECO:0000256" key="3">
    <source>
        <dbReference type="ARBA" id="ARBA00012515"/>
    </source>
</evidence>
<dbReference type="InterPro" id="IPR013785">
    <property type="entry name" value="Aldolase_TIM"/>
</dbReference>
<dbReference type="SMART" id="SM01133">
    <property type="entry name" value="DeoC"/>
    <property type="match status" value="1"/>
</dbReference>
<comment type="catalytic activity">
    <reaction evidence="6">
        <text>2-deoxy-D-ribose 5-phosphate = D-glyceraldehyde 3-phosphate + acetaldehyde</text>
        <dbReference type="Rhea" id="RHEA:12821"/>
        <dbReference type="ChEBI" id="CHEBI:15343"/>
        <dbReference type="ChEBI" id="CHEBI:59776"/>
        <dbReference type="ChEBI" id="CHEBI:62877"/>
        <dbReference type="EC" id="4.1.2.4"/>
    </reaction>
</comment>
<comment type="caution">
    <text evidence="8">The sequence shown here is derived from an EMBL/GenBank/DDBJ whole genome shotgun (WGS) entry which is preliminary data.</text>
</comment>
<dbReference type="Pfam" id="PF01791">
    <property type="entry name" value="DeoC"/>
    <property type="match status" value="1"/>
</dbReference>
<organism evidence="8 9">
    <name type="scientific">Pseudomonas cichorii</name>
    <dbReference type="NCBI Taxonomy" id="36746"/>
    <lineage>
        <taxon>Bacteria</taxon>
        <taxon>Pseudomonadati</taxon>
        <taxon>Pseudomonadota</taxon>
        <taxon>Gammaproteobacteria</taxon>
        <taxon>Pseudomonadales</taxon>
        <taxon>Pseudomonadaceae</taxon>
        <taxon>Pseudomonas</taxon>
    </lineage>
</organism>
<dbReference type="GO" id="GO:0004139">
    <property type="term" value="F:deoxyribose-phosphate aldolase activity"/>
    <property type="evidence" value="ECO:0007669"/>
    <property type="project" value="UniProtKB-UniRule"/>
</dbReference>
<dbReference type="NCBIfam" id="TIGR00126">
    <property type="entry name" value="deoC"/>
    <property type="match status" value="1"/>
</dbReference>
<evidence type="ECO:0000256" key="5">
    <source>
        <dbReference type="ARBA" id="ARBA00023270"/>
    </source>
</evidence>
<keyword evidence="5" id="KW-0704">Schiff base</keyword>
<dbReference type="GO" id="GO:0005737">
    <property type="term" value="C:cytoplasm"/>
    <property type="evidence" value="ECO:0007669"/>
    <property type="project" value="InterPro"/>
</dbReference>
<dbReference type="Proteomes" id="UP000278332">
    <property type="component" value="Unassembled WGS sequence"/>
</dbReference>
<dbReference type="AlphaFoldDB" id="A0A3M4WIC4"/>
<protein>
    <recommendedName>
        <fullName evidence="3 7">Deoxyribose-phosphate aldolase</fullName>
        <ecNumber evidence="3 7">4.1.2.4</ecNumber>
    </recommendedName>
</protein>
<dbReference type="PANTHER" id="PTHR10889:SF3">
    <property type="entry name" value="DEOXYRIBOSE-PHOSPHATE ALDOLASE"/>
    <property type="match status" value="1"/>
</dbReference>
<dbReference type="PIRSF" id="PIRSF001357">
    <property type="entry name" value="DeoC"/>
    <property type="match status" value="1"/>
</dbReference>
<dbReference type="Gene3D" id="3.20.20.70">
    <property type="entry name" value="Aldolase class I"/>
    <property type="match status" value="1"/>
</dbReference>
<evidence type="ECO:0000256" key="4">
    <source>
        <dbReference type="ARBA" id="ARBA00023239"/>
    </source>
</evidence>
<evidence type="ECO:0000256" key="6">
    <source>
        <dbReference type="ARBA" id="ARBA00048791"/>
    </source>
</evidence>
<evidence type="ECO:0000313" key="8">
    <source>
        <dbReference type="EMBL" id="RMR63052.1"/>
    </source>
</evidence>
<evidence type="ECO:0000256" key="7">
    <source>
        <dbReference type="NCBIfam" id="TIGR00126"/>
    </source>
</evidence>
<evidence type="ECO:0000256" key="1">
    <source>
        <dbReference type="ARBA" id="ARBA00004816"/>
    </source>
</evidence>
<reference evidence="8 9" key="1">
    <citation type="submission" date="2018-08" db="EMBL/GenBank/DDBJ databases">
        <title>Recombination of ecologically and evolutionarily significant loci maintains genetic cohesion in the Pseudomonas syringae species complex.</title>
        <authorList>
            <person name="Dillon M."/>
            <person name="Thakur S."/>
            <person name="Almeida R.N.D."/>
            <person name="Weir B.S."/>
            <person name="Guttman D.S."/>
        </authorList>
    </citation>
    <scope>NUCLEOTIDE SEQUENCE [LARGE SCALE GENOMIC DNA]</scope>
    <source>
        <strain evidence="8 9">ICMP 6917</strain>
    </source>
</reference>
<dbReference type="EMBL" id="RBRY01000017">
    <property type="protein sequence ID" value="RMR63052.1"/>
    <property type="molecule type" value="Genomic_DNA"/>
</dbReference>
<accession>A0A3M4WIC4</accession>
<dbReference type="InterPro" id="IPR002915">
    <property type="entry name" value="DeoC/FbaB/LacD_aldolase"/>
</dbReference>
<evidence type="ECO:0000256" key="2">
    <source>
        <dbReference type="ARBA" id="ARBA00009473"/>
    </source>
</evidence>
<dbReference type="EC" id="4.1.2.4" evidence="3 7"/>
<sequence length="270" mass="28800">MSCSCFSERDAMQEMTADDERLALQALSLLDLFAFSSDDTEQRIVALCQRAVTPLGAIAAVSVSPRFVCLARTTLDRLQAPGIRVVALANFPYGGPCIEPVVAEVRAAVMSGADEVDVVYPFRALLSGDQQTGMDMITACKAACGSRVALTVTLETGDLRDPQIILHACRSAILCGADFLKTSTGRGLASTTPQAVRIVLESIAEVGGQVGFKVAGGIRTFADARGFMDMARSRFGPHWINVDRVRLGSSTLLDDLLVCLGVLEPDLRKS</sequence>
<dbReference type="GO" id="GO:0009264">
    <property type="term" value="P:deoxyribonucleotide catabolic process"/>
    <property type="evidence" value="ECO:0007669"/>
    <property type="project" value="UniProtKB-UniRule"/>
</dbReference>
<dbReference type="GO" id="GO:0016052">
    <property type="term" value="P:carbohydrate catabolic process"/>
    <property type="evidence" value="ECO:0007669"/>
    <property type="project" value="TreeGrafter"/>
</dbReference>
<keyword evidence="4" id="KW-0456">Lyase</keyword>
<name>A0A3M4WIC4_PSECI</name>
<comment type="pathway">
    <text evidence="1">Carbohydrate degradation; 2-deoxy-D-ribose 1-phosphate degradation; D-glyceraldehyde 3-phosphate and acetaldehyde from 2-deoxy-alpha-D-ribose 1-phosphate: step 2/2.</text>
</comment>
<dbReference type="InterPro" id="IPR011343">
    <property type="entry name" value="DeoC"/>
</dbReference>